<evidence type="ECO:0000256" key="3">
    <source>
        <dbReference type="ARBA" id="ARBA00022989"/>
    </source>
</evidence>
<comment type="caution">
    <text evidence="6">The sequence shown here is derived from an EMBL/GenBank/DDBJ whole genome shotgun (WGS) entry which is preliminary data.</text>
</comment>
<dbReference type="GeneID" id="45766711"/>
<organism evidence="6 8">
    <name type="scientific">Mycobacteroides immunogenum</name>
    <dbReference type="NCBI Taxonomy" id="83262"/>
    <lineage>
        <taxon>Bacteria</taxon>
        <taxon>Bacillati</taxon>
        <taxon>Actinomycetota</taxon>
        <taxon>Actinomycetes</taxon>
        <taxon>Mycobacteriales</taxon>
        <taxon>Mycobacteriaceae</taxon>
        <taxon>Mycobacteroides</taxon>
    </lineage>
</organism>
<evidence type="ECO:0000256" key="1">
    <source>
        <dbReference type="ARBA" id="ARBA00004141"/>
    </source>
</evidence>
<accession>A0A7V8RVU4</accession>
<name>A0A7V8RVU4_9MYCO</name>
<evidence type="ECO:0008006" key="10">
    <source>
        <dbReference type="Google" id="ProtNLM"/>
    </source>
</evidence>
<dbReference type="Proteomes" id="UP000037843">
    <property type="component" value="Unassembled WGS sequence"/>
</dbReference>
<evidence type="ECO:0000256" key="4">
    <source>
        <dbReference type="ARBA" id="ARBA00023136"/>
    </source>
</evidence>
<evidence type="ECO:0000313" key="9">
    <source>
        <dbReference type="Proteomes" id="UP000037962"/>
    </source>
</evidence>
<evidence type="ECO:0000313" key="7">
    <source>
        <dbReference type="EMBL" id="KPG33680.1"/>
    </source>
</evidence>
<dbReference type="EMBL" id="LJFO01000011">
    <property type="protein sequence ID" value="KPG07600.1"/>
    <property type="molecule type" value="Genomic_DNA"/>
</dbReference>
<keyword evidence="9" id="KW-1185">Reference proteome</keyword>
<evidence type="ECO:0000256" key="2">
    <source>
        <dbReference type="ARBA" id="ARBA00022692"/>
    </source>
</evidence>
<keyword evidence="2 5" id="KW-0812">Transmembrane</keyword>
<evidence type="ECO:0000313" key="8">
    <source>
        <dbReference type="Proteomes" id="UP000037843"/>
    </source>
</evidence>
<keyword evidence="4 5" id="KW-0472">Membrane</keyword>
<feature type="transmembrane region" description="Helical" evidence="5">
    <location>
        <begin position="97"/>
        <end position="116"/>
    </location>
</feature>
<dbReference type="OrthoDB" id="4728251at2"/>
<keyword evidence="3 5" id="KW-1133">Transmembrane helix</keyword>
<dbReference type="Pfam" id="PF13564">
    <property type="entry name" value="DoxX_2"/>
    <property type="match status" value="1"/>
</dbReference>
<dbReference type="AlphaFoldDB" id="A0A7V8RVU4"/>
<reference evidence="8 9" key="1">
    <citation type="submission" date="2015-09" db="EMBL/GenBank/DDBJ databases">
        <title>Genome Sequences of Mycobacterium immunogenum Isolates, Recuperated from a Chloraminated Drinking Water Distribution System Simulator Subjected to Episodes of Nitrification.</title>
        <authorList>
            <person name="Gomez-Alvarez V."/>
            <person name="Revetta R.P."/>
        </authorList>
    </citation>
    <scope>NUCLEOTIDE SEQUENCE [LARGE SCALE GENOMIC DNA]</scope>
    <source>
        <strain evidence="6 8">H008</strain>
        <strain evidence="7 9">H076</strain>
    </source>
</reference>
<feature type="transmembrane region" description="Helical" evidence="5">
    <location>
        <begin position="67"/>
        <end position="85"/>
    </location>
</feature>
<feature type="transmembrane region" description="Helical" evidence="5">
    <location>
        <begin position="6"/>
        <end position="30"/>
    </location>
</feature>
<dbReference type="Proteomes" id="UP000037962">
    <property type="component" value="Unassembled WGS sequence"/>
</dbReference>
<sequence length="119" mass="12052">MRVGAVVVSIALAMFFGAAGVVNAFYLAAARKEGQHLRISSGLTRFVGMCQLAGAVGLLGGLYWRPLGTAAASGLMLLMAGAVISHRRVRDSVQATAPALAVFGLAGLVVGVQLALLSG</sequence>
<dbReference type="KEGG" id="miz:BAB75_22860"/>
<evidence type="ECO:0000313" key="6">
    <source>
        <dbReference type="EMBL" id="KPG07600.1"/>
    </source>
</evidence>
<proteinExistence type="predicted"/>
<dbReference type="GO" id="GO:0016020">
    <property type="term" value="C:membrane"/>
    <property type="evidence" value="ECO:0007669"/>
    <property type="project" value="UniProtKB-SubCell"/>
</dbReference>
<gene>
    <name evidence="6" type="ORF">AN908_18990</name>
    <name evidence="7" type="ORF">AN912_13410</name>
</gene>
<dbReference type="EMBL" id="LJFS01000014">
    <property type="protein sequence ID" value="KPG33680.1"/>
    <property type="molecule type" value="Genomic_DNA"/>
</dbReference>
<protein>
    <recommendedName>
        <fullName evidence="10">Invasion protein</fullName>
    </recommendedName>
</protein>
<evidence type="ECO:0000256" key="5">
    <source>
        <dbReference type="SAM" id="Phobius"/>
    </source>
</evidence>
<comment type="subcellular location">
    <subcellularLocation>
        <location evidence="1">Membrane</location>
        <topology evidence="1">Multi-pass membrane protein</topology>
    </subcellularLocation>
</comment>
<dbReference type="RefSeq" id="WP_043077098.1">
    <property type="nucleotide sequence ID" value="NZ_CP011530.1"/>
</dbReference>
<dbReference type="InterPro" id="IPR032808">
    <property type="entry name" value="DoxX"/>
</dbReference>